<feature type="active site" evidence="6">
    <location>
        <position position="78"/>
    </location>
</feature>
<evidence type="ECO:0000256" key="4">
    <source>
        <dbReference type="ARBA" id="ARBA00022691"/>
    </source>
</evidence>
<name>A0A089NKC7_9BACL</name>
<proteinExistence type="inferred from homology"/>
<dbReference type="RefSeq" id="WP_025706243.1">
    <property type="nucleotide sequence ID" value="NZ_CP009287.1"/>
</dbReference>
<dbReference type="Pfam" id="PF00145">
    <property type="entry name" value="DNA_methylase"/>
    <property type="match status" value="1"/>
</dbReference>
<evidence type="ECO:0000256" key="1">
    <source>
        <dbReference type="ARBA" id="ARBA00011975"/>
    </source>
</evidence>
<dbReference type="Gene3D" id="3.40.50.150">
    <property type="entry name" value="Vaccinia Virus protein VP39"/>
    <property type="match status" value="1"/>
</dbReference>
<evidence type="ECO:0000256" key="6">
    <source>
        <dbReference type="PROSITE-ProRule" id="PRU01016"/>
    </source>
</evidence>
<comment type="similarity">
    <text evidence="6">Belongs to the class I-like SAM-binding methyltransferase superfamily. C5-methyltransferase family.</text>
</comment>
<dbReference type="GO" id="GO:0009307">
    <property type="term" value="P:DNA restriction-modification system"/>
    <property type="evidence" value="ECO:0007669"/>
    <property type="project" value="UniProtKB-KW"/>
</dbReference>
<dbReference type="PROSITE" id="PS51679">
    <property type="entry name" value="SAM_MT_C5"/>
    <property type="match status" value="1"/>
</dbReference>
<dbReference type="HOGENOM" id="CLU_014695_0_0_9"/>
<dbReference type="GO" id="GO:0003886">
    <property type="term" value="F:DNA (cytosine-5-)-methyltransferase activity"/>
    <property type="evidence" value="ECO:0007669"/>
    <property type="project" value="UniProtKB-EC"/>
</dbReference>
<keyword evidence="8" id="KW-1185">Reference proteome</keyword>
<gene>
    <name evidence="7" type="ORF">PGRAT_18985</name>
</gene>
<dbReference type="eggNOG" id="COG0270">
    <property type="taxonomic scope" value="Bacteria"/>
</dbReference>
<protein>
    <recommendedName>
        <fullName evidence="1">DNA (cytosine-5-)-methyltransferase</fullName>
        <ecNumber evidence="1">2.1.1.37</ecNumber>
    </recommendedName>
</protein>
<dbReference type="REBASE" id="141041">
    <property type="entry name" value="M.Pgr15220ORF18985P"/>
</dbReference>
<dbReference type="PANTHER" id="PTHR10629">
    <property type="entry name" value="CYTOSINE-SPECIFIC METHYLTRANSFERASE"/>
    <property type="match status" value="1"/>
</dbReference>
<dbReference type="Proteomes" id="UP000029500">
    <property type="component" value="Chromosome"/>
</dbReference>
<dbReference type="GO" id="GO:0032259">
    <property type="term" value="P:methylation"/>
    <property type="evidence" value="ECO:0007669"/>
    <property type="project" value="UniProtKB-KW"/>
</dbReference>
<dbReference type="KEGG" id="pgm:PGRAT_18985"/>
<keyword evidence="5" id="KW-0680">Restriction system</keyword>
<dbReference type="EMBL" id="CP009287">
    <property type="protein sequence ID" value="AIQ69494.1"/>
    <property type="molecule type" value="Genomic_DNA"/>
</dbReference>
<dbReference type="PANTHER" id="PTHR10629:SF52">
    <property type="entry name" value="DNA (CYTOSINE-5)-METHYLTRANSFERASE 1"/>
    <property type="match status" value="1"/>
</dbReference>
<dbReference type="GO" id="GO:0044027">
    <property type="term" value="P:negative regulation of gene expression via chromosomal CpG island methylation"/>
    <property type="evidence" value="ECO:0007669"/>
    <property type="project" value="TreeGrafter"/>
</dbReference>
<dbReference type="InterPro" id="IPR050390">
    <property type="entry name" value="C5-Methyltransferase"/>
</dbReference>
<evidence type="ECO:0000313" key="7">
    <source>
        <dbReference type="EMBL" id="AIQ69494.1"/>
    </source>
</evidence>
<evidence type="ECO:0000313" key="8">
    <source>
        <dbReference type="Proteomes" id="UP000029500"/>
    </source>
</evidence>
<dbReference type="SUPFAM" id="SSF53335">
    <property type="entry name" value="S-adenosyl-L-methionine-dependent methyltransferases"/>
    <property type="match status" value="1"/>
</dbReference>
<evidence type="ECO:0000256" key="2">
    <source>
        <dbReference type="ARBA" id="ARBA00022603"/>
    </source>
</evidence>
<dbReference type="STRING" id="189425.PGRAT_18985"/>
<evidence type="ECO:0000256" key="5">
    <source>
        <dbReference type="ARBA" id="ARBA00022747"/>
    </source>
</evidence>
<accession>A0A089NKC7</accession>
<dbReference type="GO" id="GO:0003677">
    <property type="term" value="F:DNA binding"/>
    <property type="evidence" value="ECO:0007669"/>
    <property type="project" value="TreeGrafter"/>
</dbReference>
<keyword evidence="3 6" id="KW-0808">Transferase</keyword>
<dbReference type="AlphaFoldDB" id="A0A089NKC7"/>
<dbReference type="EC" id="2.1.1.37" evidence="1"/>
<dbReference type="InterPro" id="IPR001525">
    <property type="entry name" value="C5_MeTfrase"/>
</dbReference>
<evidence type="ECO:0000256" key="3">
    <source>
        <dbReference type="ARBA" id="ARBA00022679"/>
    </source>
</evidence>
<keyword evidence="4 6" id="KW-0949">S-adenosyl-L-methionine</keyword>
<dbReference type="Gene3D" id="3.90.120.10">
    <property type="entry name" value="DNA Methylase, subunit A, domain 2"/>
    <property type="match status" value="1"/>
</dbReference>
<dbReference type="PRINTS" id="PR00105">
    <property type="entry name" value="C5METTRFRASE"/>
</dbReference>
<dbReference type="OrthoDB" id="9813719at2"/>
<reference evidence="7 8" key="1">
    <citation type="submission" date="2014-08" db="EMBL/GenBank/DDBJ databases">
        <title>Comparative genomics of the Paenibacillus odorifer group.</title>
        <authorList>
            <person name="den Bakker H.C."/>
            <person name="Tsai Y.-C."/>
            <person name="Martin N."/>
            <person name="Korlach J."/>
            <person name="Wiedmann M."/>
        </authorList>
    </citation>
    <scope>NUCLEOTIDE SEQUENCE [LARGE SCALE GENOMIC DNA]</scope>
    <source>
        <strain evidence="7 8">DSM 15220</strain>
    </source>
</reference>
<dbReference type="InterPro" id="IPR029063">
    <property type="entry name" value="SAM-dependent_MTases_sf"/>
</dbReference>
<sequence>MREIIVDSFAGGGGASTGMELALGYSPDIAINHDPEAIAMHKANHPETEHYCEDVWDVDPVKATRGRPVGLAWFSPDCTHHSKARGGKPREKKIRGLAWVVIRWAIAVQPRVIILENVEEFQDWGPLDEEGQPIPGEKGRTFESFVECLRQLGYVVEWRELVACDYGAPTSRKRLCMEMRRDGKPIVWPEPTHGAPDSLEVQAGKRKPWRTAAEIIDWSLPCPSIFDSDKEIERNYGLKVKRPLADSTQRRIAHGLVKFGFDNPNPFIVTVNHSGDGFRGQGIDQPLGTVTSKNGYGLVLPFLTKYHGEIKGQEARGQTLDSPLLTLDTSNRFGLVTANIIKFRGTNIGQSVNEPLHTITAGGNHHGLVYAFLVEYYGASIGQSLNSPLHTIPTHDRFGLVIVHLHGQPYVVVDIGFRMLTPGELYAAQGFPSTYIIDGYRANGRPVQKHQQVAKCGNSVSPQMARAMVQASVPELCVGSGRALSLERYKPAAGQMEFSL</sequence>
<organism evidence="7 8">
    <name type="scientific">Paenibacillus graminis</name>
    <dbReference type="NCBI Taxonomy" id="189425"/>
    <lineage>
        <taxon>Bacteria</taxon>
        <taxon>Bacillati</taxon>
        <taxon>Bacillota</taxon>
        <taxon>Bacilli</taxon>
        <taxon>Bacillales</taxon>
        <taxon>Paenibacillaceae</taxon>
        <taxon>Paenibacillus</taxon>
    </lineage>
</organism>
<keyword evidence="2 6" id="KW-0489">Methyltransferase</keyword>